<keyword evidence="4" id="KW-1185">Reference proteome</keyword>
<name>A0A061JH12_9PROT</name>
<gene>
    <name evidence="3" type="ORF">K737_300148</name>
</gene>
<reference evidence="3 4" key="1">
    <citation type="journal article" date="2013" name="Genome Announc.">
        <title>Draft Genome Sequence of Holospora undulata Strain HU1, a Micronucleus-Specific Symbiont of the Ciliate Paramecium caudatum.</title>
        <authorList>
            <person name="Dohra H."/>
            <person name="Suzuki H."/>
            <person name="Suzuki T."/>
            <person name="Tanaka K."/>
            <person name="Fujishima M."/>
        </authorList>
    </citation>
    <scope>NUCLEOTIDE SEQUENCE [LARGE SCALE GENOMIC DNA]</scope>
    <source>
        <strain evidence="3 4">HU1</strain>
    </source>
</reference>
<dbReference type="InterPro" id="IPR001584">
    <property type="entry name" value="Integrase_cat-core"/>
</dbReference>
<evidence type="ECO:0000259" key="2">
    <source>
        <dbReference type="Pfam" id="PF13333"/>
    </source>
</evidence>
<keyword evidence="1" id="KW-1133">Transmembrane helix</keyword>
<keyword evidence="1" id="KW-0812">Transmembrane</keyword>
<comment type="caution">
    <text evidence="3">The sequence shown here is derived from an EMBL/GenBank/DDBJ whole genome shotgun (WGS) entry which is preliminary data.</text>
</comment>
<dbReference type="SUPFAM" id="SSF53098">
    <property type="entry name" value="Ribonuclease H-like"/>
    <property type="match status" value="1"/>
</dbReference>
<keyword evidence="1" id="KW-0472">Membrane</keyword>
<organism evidence="3 4">
    <name type="scientific">Holospora undulata HU1</name>
    <dbReference type="NCBI Taxonomy" id="1321371"/>
    <lineage>
        <taxon>Bacteria</taxon>
        <taxon>Pseudomonadati</taxon>
        <taxon>Pseudomonadota</taxon>
        <taxon>Alphaproteobacteria</taxon>
        <taxon>Holosporales</taxon>
        <taxon>Holosporaceae</taxon>
        <taxon>Holospora</taxon>
    </lineage>
</organism>
<proteinExistence type="predicted"/>
<dbReference type="Pfam" id="PF13333">
    <property type="entry name" value="rve_2"/>
    <property type="match status" value="1"/>
</dbReference>
<dbReference type="AlphaFoldDB" id="A0A061JH12"/>
<evidence type="ECO:0000313" key="4">
    <source>
        <dbReference type="Proteomes" id="UP000026922"/>
    </source>
</evidence>
<accession>A0A061JH12</accession>
<evidence type="ECO:0000256" key="1">
    <source>
        <dbReference type="SAM" id="Phobius"/>
    </source>
</evidence>
<feature type="domain" description="Integrase catalytic" evidence="2">
    <location>
        <begin position="4"/>
        <end position="49"/>
    </location>
</feature>
<evidence type="ECO:0000313" key="3">
    <source>
        <dbReference type="EMBL" id="ETZ05410.1"/>
    </source>
</evidence>
<dbReference type="EMBL" id="ARPM03000057">
    <property type="protein sequence ID" value="ETZ05410.1"/>
    <property type="molecule type" value="Genomic_DNA"/>
</dbReference>
<dbReference type="GO" id="GO:0015074">
    <property type="term" value="P:DNA integration"/>
    <property type="evidence" value="ECO:0007669"/>
    <property type="project" value="InterPro"/>
</dbReference>
<dbReference type="Proteomes" id="UP000026922">
    <property type="component" value="Unassembled WGS sequence"/>
</dbReference>
<feature type="transmembrane region" description="Helical" evidence="1">
    <location>
        <begin position="68"/>
        <end position="85"/>
    </location>
</feature>
<sequence>MNRTLKKATVNSFHYASHDELKQHVHAYLMAYNFAKRLKAIKGKTPWQFILNQWIIHLEYFILNPKHFLLRLNILTFIYVMAFQMRDKFCCL</sequence>
<protein>
    <recommendedName>
        <fullName evidence="2">Integrase catalytic domain-containing protein</fullName>
    </recommendedName>
</protein>
<dbReference type="InterPro" id="IPR012337">
    <property type="entry name" value="RNaseH-like_sf"/>
</dbReference>